<reference evidence="1" key="1">
    <citation type="submission" date="2021-01" db="EMBL/GenBank/DDBJ databases">
        <title>Adiantum capillus-veneris genome.</title>
        <authorList>
            <person name="Fang Y."/>
            <person name="Liao Q."/>
        </authorList>
    </citation>
    <scope>NUCLEOTIDE SEQUENCE</scope>
    <source>
        <strain evidence="1">H3</strain>
        <tissue evidence="1">Leaf</tissue>
    </source>
</reference>
<organism evidence="1 2">
    <name type="scientific">Adiantum capillus-veneris</name>
    <name type="common">Maidenhair fern</name>
    <dbReference type="NCBI Taxonomy" id="13818"/>
    <lineage>
        <taxon>Eukaryota</taxon>
        <taxon>Viridiplantae</taxon>
        <taxon>Streptophyta</taxon>
        <taxon>Embryophyta</taxon>
        <taxon>Tracheophyta</taxon>
        <taxon>Polypodiopsida</taxon>
        <taxon>Polypodiidae</taxon>
        <taxon>Polypodiales</taxon>
        <taxon>Pteridineae</taxon>
        <taxon>Pteridaceae</taxon>
        <taxon>Vittarioideae</taxon>
        <taxon>Adiantum</taxon>
    </lineage>
</organism>
<name>A0A9D4ZR42_ADICA</name>
<sequence length="115" mass="12405">MTVCSSSTAGGPSLALVSYPSSFICSQPTPLSPERCQLWLPCSTHPFGPSAAPLKALFVTYPRSSYLSTFEALGLPLFPYDTLPPALYNVFPPLFFAMLLDQIAAPKLFAIFSIP</sequence>
<evidence type="ECO:0000313" key="1">
    <source>
        <dbReference type="EMBL" id="KAI5082552.1"/>
    </source>
</evidence>
<dbReference type="EMBL" id="JABFUD020000003">
    <property type="protein sequence ID" value="KAI5082552.1"/>
    <property type="molecule type" value="Genomic_DNA"/>
</dbReference>
<dbReference type="AlphaFoldDB" id="A0A9D4ZR42"/>
<protein>
    <submittedName>
        <fullName evidence="1">Uncharacterized protein</fullName>
    </submittedName>
</protein>
<dbReference type="Proteomes" id="UP000886520">
    <property type="component" value="Chromosome 2"/>
</dbReference>
<proteinExistence type="predicted"/>
<evidence type="ECO:0000313" key="2">
    <source>
        <dbReference type="Proteomes" id="UP000886520"/>
    </source>
</evidence>
<accession>A0A9D4ZR42</accession>
<keyword evidence="2" id="KW-1185">Reference proteome</keyword>
<gene>
    <name evidence="1" type="ORF">GOP47_0002295</name>
</gene>
<comment type="caution">
    <text evidence="1">The sequence shown here is derived from an EMBL/GenBank/DDBJ whole genome shotgun (WGS) entry which is preliminary data.</text>
</comment>